<dbReference type="PANTHER" id="PTHR40943:SF1">
    <property type="entry name" value="CYTOPLASMIC PROTEIN"/>
    <property type="match status" value="1"/>
</dbReference>
<dbReference type="InterPro" id="IPR011051">
    <property type="entry name" value="RmlC_Cupin_sf"/>
</dbReference>
<dbReference type="RefSeq" id="WP_042554169.1">
    <property type="nucleotide sequence ID" value="NZ_JXQW01000029.1"/>
</dbReference>
<protein>
    <submittedName>
        <fullName evidence="2">Cupin</fullName>
    </submittedName>
</protein>
<dbReference type="Proteomes" id="UP000032068">
    <property type="component" value="Unassembled WGS sequence"/>
</dbReference>
<feature type="domain" description="(S)-ureidoglycine aminohydrolase cupin" evidence="1">
    <location>
        <begin position="46"/>
        <end position="113"/>
    </location>
</feature>
<dbReference type="CDD" id="cd02227">
    <property type="entry name" value="cupin_TM1112-like"/>
    <property type="match status" value="1"/>
</dbReference>
<dbReference type="Pfam" id="PF05899">
    <property type="entry name" value="Cupin_3"/>
    <property type="match status" value="1"/>
</dbReference>
<gene>
    <name evidence="2" type="ORF">RU08_12650</name>
</gene>
<proteinExistence type="predicted"/>
<sequence>MSQVLTVVRNAAASELGDAAPARLPIGDPVAKAATGQAQTDDTVGASIGVWESSPGVFRRHLKNREFSHIVSGWCIFTPDGGEPVELRAGDAVLFPENCEGVWEIRETLRKTYVLF</sequence>
<dbReference type="InterPro" id="IPR008579">
    <property type="entry name" value="UGlyAH_Cupin_dom"/>
</dbReference>
<comment type="caution">
    <text evidence="2">The sequence shown here is derived from an EMBL/GenBank/DDBJ whole genome shotgun (WGS) entry which is preliminary data.</text>
</comment>
<dbReference type="OrthoDB" id="9799053at2"/>
<dbReference type="InterPro" id="IPR014710">
    <property type="entry name" value="RmlC-like_jellyroll"/>
</dbReference>
<dbReference type="SUPFAM" id="SSF51182">
    <property type="entry name" value="RmlC-like cupins"/>
    <property type="match status" value="1"/>
</dbReference>
<dbReference type="Gene3D" id="2.60.120.10">
    <property type="entry name" value="Jelly Rolls"/>
    <property type="match status" value="1"/>
</dbReference>
<name>A0A0D0J403_9PSED</name>
<dbReference type="AlphaFoldDB" id="A0A0D0J403"/>
<evidence type="ECO:0000313" key="3">
    <source>
        <dbReference type="Proteomes" id="UP000032068"/>
    </source>
</evidence>
<reference evidence="2 3" key="1">
    <citation type="submission" date="2014-12" db="EMBL/GenBank/DDBJ databases">
        <title>16Stimator: statistical estimation of ribosomal gene copy numbers from draft genome assemblies.</title>
        <authorList>
            <person name="Perisin M.A."/>
            <person name="Vetter M."/>
            <person name="Gilbert J.A."/>
            <person name="Bergelson J."/>
        </authorList>
    </citation>
    <scope>NUCLEOTIDE SEQUENCE [LARGE SCALE GENOMIC DNA]</scope>
    <source>
        <strain evidence="2 3">MEJ086</strain>
    </source>
</reference>
<organism evidence="2 3">
    <name type="scientific">Pseudomonas fulva</name>
    <dbReference type="NCBI Taxonomy" id="47880"/>
    <lineage>
        <taxon>Bacteria</taxon>
        <taxon>Pseudomonadati</taxon>
        <taxon>Pseudomonadota</taxon>
        <taxon>Gammaproteobacteria</taxon>
        <taxon>Pseudomonadales</taxon>
        <taxon>Pseudomonadaceae</taxon>
        <taxon>Pseudomonas</taxon>
    </lineage>
</organism>
<evidence type="ECO:0000313" key="2">
    <source>
        <dbReference type="EMBL" id="KIQ00243.1"/>
    </source>
</evidence>
<evidence type="ECO:0000259" key="1">
    <source>
        <dbReference type="Pfam" id="PF05899"/>
    </source>
</evidence>
<accession>A0A0D0J403</accession>
<dbReference type="EMBL" id="JXQW01000029">
    <property type="protein sequence ID" value="KIQ00243.1"/>
    <property type="molecule type" value="Genomic_DNA"/>
</dbReference>
<dbReference type="PANTHER" id="PTHR40943">
    <property type="entry name" value="CYTOPLASMIC PROTEIN-RELATED"/>
    <property type="match status" value="1"/>
</dbReference>